<dbReference type="EMBL" id="JADBEF010000001">
    <property type="protein sequence ID" value="MBE1558257.1"/>
    <property type="molecule type" value="Genomic_DNA"/>
</dbReference>
<dbReference type="Proteomes" id="UP000661607">
    <property type="component" value="Unassembled WGS sequence"/>
</dbReference>
<organism evidence="1 2">
    <name type="scientific">Nonomuraea africana</name>
    <dbReference type="NCBI Taxonomy" id="46171"/>
    <lineage>
        <taxon>Bacteria</taxon>
        <taxon>Bacillati</taxon>
        <taxon>Actinomycetota</taxon>
        <taxon>Actinomycetes</taxon>
        <taxon>Streptosporangiales</taxon>
        <taxon>Streptosporangiaceae</taxon>
        <taxon>Nonomuraea</taxon>
    </lineage>
</organism>
<protein>
    <submittedName>
        <fullName evidence="1">Uncharacterized protein</fullName>
    </submittedName>
</protein>
<name>A0ABR9K8C6_9ACTN</name>
<reference evidence="1 2" key="1">
    <citation type="submission" date="2020-10" db="EMBL/GenBank/DDBJ databases">
        <title>Sequencing the genomes of 1000 actinobacteria strains.</title>
        <authorList>
            <person name="Klenk H.-P."/>
        </authorList>
    </citation>
    <scope>NUCLEOTIDE SEQUENCE [LARGE SCALE GENOMIC DNA]</scope>
    <source>
        <strain evidence="1 2">DSM 43748</strain>
    </source>
</reference>
<gene>
    <name evidence="1" type="ORF">H4W81_001036</name>
</gene>
<comment type="caution">
    <text evidence="1">The sequence shown here is derived from an EMBL/GenBank/DDBJ whole genome shotgun (WGS) entry which is preliminary data.</text>
</comment>
<evidence type="ECO:0000313" key="1">
    <source>
        <dbReference type="EMBL" id="MBE1558257.1"/>
    </source>
</evidence>
<proteinExistence type="predicted"/>
<evidence type="ECO:0000313" key="2">
    <source>
        <dbReference type="Proteomes" id="UP000661607"/>
    </source>
</evidence>
<accession>A0ABR9K8C6</accession>
<sequence>MGQLITGLKVSRVLLADGEWHAIDREKGIKTIEMEYENGGRTVSEIWLTFWLKQEHGIPSVQALVPSRELRGIRC</sequence>
<keyword evidence="2" id="KW-1185">Reference proteome</keyword>